<keyword evidence="1" id="KW-1133">Transmembrane helix</keyword>
<keyword evidence="1" id="KW-0812">Transmembrane</keyword>
<dbReference type="RefSeq" id="WP_212943625.1">
    <property type="nucleotide sequence ID" value="NZ_BOQX01000003.1"/>
</dbReference>
<comment type="caution">
    <text evidence="2">The sequence shown here is derived from an EMBL/GenBank/DDBJ whole genome shotgun (WGS) entry which is preliminary data.</text>
</comment>
<keyword evidence="1" id="KW-0472">Membrane</keyword>
<gene>
    <name evidence="2" type="ORF">P5X88_08155</name>
</gene>
<dbReference type="Proteomes" id="UP001159179">
    <property type="component" value="Unassembled WGS sequence"/>
</dbReference>
<reference evidence="2" key="1">
    <citation type="submission" date="2023-03" db="EMBL/GenBank/DDBJ databases">
        <title>Bacterial isolates from washroom surfaces on a university campus.</title>
        <authorList>
            <person name="Holman D.B."/>
            <person name="Gzyl K.E."/>
            <person name="Taheri A.E."/>
        </authorList>
    </citation>
    <scope>NUCLEOTIDE SEQUENCE</scope>
    <source>
        <strain evidence="2">RD03</strain>
    </source>
</reference>
<sequence>MDIVFIVLGSIYVLYILIMVPLQYSYISSMKELEKTTRKSHNEIYEDMSFENEQLHYHLQGSIFNLPSNLIASVVYKFRHHKK</sequence>
<evidence type="ECO:0000313" key="2">
    <source>
        <dbReference type="EMBL" id="MDH5160909.1"/>
    </source>
</evidence>
<feature type="transmembrane region" description="Helical" evidence="1">
    <location>
        <begin position="6"/>
        <end position="27"/>
    </location>
</feature>
<dbReference type="GeneID" id="79867541"/>
<name>A0AAW6SWE4_9BACI</name>
<accession>A0AAW6SWE4</accession>
<dbReference type="Pfam" id="PF13133">
    <property type="entry name" value="DUF3949"/>
    <property type="match status" value="1"/>
</dbReference>
<proteinExistence type="predicted"/>
<dbReference type="InterPro" id="IPR025032">
    <property type="entry name" value="DUF3949"/>
</dbReference>
<evidence type="ECO:0000313" key="3">
    <source>
        <dbReference type="Proteomes" id="UP001159179"/>
    </source>
</evidence>
<dbReference type="AlphaFoldDB" id="A0AAW6SWE4"/>
<organism evidence="2 3">
    <name type="scientific">Heyndrickxia oleronia</name>
    <dbReference type="NCBI Taxonomy" id="38875"/>
    <lineage>
        <taxon>Bacteria</taxon>
        <taxon>Bacillati</taxon>
        <taxon>Bacillota</taxon>
        <taxon>Bacilli</taxon>
        <taxon>Bacillales</taxon>
        <taxon>Bacillaceae</taxon>
        <taxon>Heyndrickxia</taxon>
    </lineage>
</organism>
<protein>
    <submittedName>
        <fullName evidence="2">DUF3949 domain-containing protein</fullName>
    </submittedName>
</protein>
<dbReference type="EMBL" id="JAROYP010000003">
    <property type="protein sequence ID" value="MDH5160909.1"/>
    <property type="molecule type" value="Genomic_DNA"/>
</dbReference>
<evidence type="ECO:0000256" key="1">
    <source>
        <dbReference type="SAM" id="Phobius"/>
    </source>
</evidence>